<name>A0A1C1CFC2_9EURO</name>
<keyword evidence="3" id="KW-1185">Reference proteome</keyword>
<dbReference type="VEuPathDB" id="FungiDB:CLCR_02513"/>
<dbReference type="EMBL" id="LGRB01000014">
    <property type="protein sequence ID" value="OCT47172.1"/>
    <property type="molecule type" value="Genomic_DNA"/>
</dbReference>
<evidence type="ECO:0000313" key="3">
    <source>
        <dbReference type="Proteomes" id="UP000094526"/>
    </source>
</evidence>
<feature type="compositionally biased region" description="Polar residues" evidence="1">
    <location>
        <begin position="113"/>
        <end position="123"/>
    </location>
</feature>
<evidence type="ECO:0000313" key="2">
    <source>
        <dbReference type="EMBL" id="OCT47172.1"/>
    </source>
</evidence>
<dbReference type="AlphaFoldDB" id="A0A1C1CFC2"/>
<evidence type="ECO:0000256" key="1">
    <source>
        <dbReference type="SAM" id="MobiDB-lite"/>
    </source>
</evidence>
<proteinExistence type="predicted"/>
<dbReference type="Proteomes" id="UP000094526">
    <property type="component" value="Unassembled WGS sequence"/>
</dbReference>
<dbReference type="OrthoDB" id="5372935at2759"/>
<reference evidence="3" key="1">
    <citation type="submission" date="2015-07" db="EMBL/GenBank/DDBJ databases">
        <authorList>
            <person name="Teixeira M.M."/>
            <person name="Souza R.C."/>
            <person name="Almeida L.G."/>
            <person name="Vicente V.A."/>
            <person name="de Hoog S."/>
            <person name="Bocca A.L."/>
            <person name="de Almeida S.R."/>
            <person name="Vasconcelos A.T."/>
            <person name="Felipe M.S."/>
        </authorList>
    </citation>
    <scope>NUCLEOTIDE SEQUENCE [LARGE SCALE GENOMIC DNA]</scope>
    <source>
        <strain evidence="3">KSF</strain>
    </source>
</reference>
<feature type="region of interest" description="Disordered" evidence="1">
    <location>
        <begin position="99"/>
        <end position="147"/>
    </location>
</feature>
<accession>A0A1C1CFC2</accession>
<gene>
    <name evidence="2" type="ORF">CLCR_02513</name>
</gene>
<organism evidence="2 3">
    <name type="scientific">Cladophialophora carrionii</name>
    <dbReference type="NCBI Taxonomy" id="86049"/>
    <lineage>
        <taxon>Eukaryota</taxon>
        <taxon>Fungi</taxon>
        <taxon>Dikarya</taxon>
        <taxon>Ascomycota</taxon>
        <taxon>Pezizomycotina</taxon>
        <taxon>Eurotiomycetes</taxon>
        <taxon>Chaetothyriomycetidae</taxon>
        <taxon>Chaetothyriales</taxon>
        <taxon>Herpotrichiellaceae</taxon>
        <taxon>Cladophialophora</taxon>
    </lineage>
</organism>
<protein>
    <submittedName>
        <fullName evidence="2">Uncharacterized protein</fullName>
    </submittedName>
</protein>
<comment type="caution">
    <text evidence="2">The sequence shown here is derived from an EMBL/GenBank/DDBJ whole genome shotgun (WGS) entry which is preliminary data.</text>
</comment>
<sequence>MATVEGVGGEVGMTSSDRCIKPPPPVVFRISIATLPDCLKIHGGYAPDIDTLALALRTNLPLTKRPQPKALTPAELRLRSYTLLSGETQVKEVSWIEEPPHAQHRSHPLQAKAISTTCHPSSQRTDRDRSTQRSKSASNPPTDLWPPFPQRLSTCQCKYLISKFQSVMTNKPFWNFDETLVYADISQHPNIGLSDRNACCQITPLPGGIMRQHLIDGPRFHATALHLRSLQPAPRPRPESAGQLPAWPPDHPAQYRFHERYLHPIMGFDLQAVIIKGVEYEPLLHPQRG</sequence>